<sequence length="484" mass="51578">MSHDVTEMINRLRVAGGDTTEVEVKSAAGGLPVSLTATLSALANQPGGGTIILGLDEQAGFRPVGLVDPQVLKQGLAAKARAFTPPVRLTVDDGEVDGAAVVVARVHECDRSSKPCRVTATGTAYLRSYDGDYALSEVEEQGFLAARQAPLFDRSPVEDATIDDLDTELVDAFLGAVRERDPAGLGRFADDAELLRRGGVTIDGGQPTVAGLLALGAHPQQWFPRYVIQAAAAPLPTDSAATRARNQVTISGPVPRMLDAALLWARRTFDTAIVAESDGTVHDRPSYPLVAFRELVANALIHRDLDHWSAGLAVEVRLLRDRLVVANPGGLYGITVDRLGRDAVTSARNARLVAICQHVRTPQTGARVIEALASGIPTVTEALADHGLPPAHYVDSGIRFTVVLHQFATATPAVTAEPKLGATERRVYQALTSQGRTARELAEELGLSAPNIRRSLRNLRGRGLVIQLGGRGRTTTYQRRPDGV</sequence>
<feature type="domain" description="Transcription regulator TrmB N-terminal" evidence="1">
    <location>
        <begin position="421"/>
        <end position="474"/>
    </location>
</feature>
<dbReference type="InterPro" id="IPR007421">
    <property type="entry name" value="Schlafen_AlbA_2_dom"/>
</dbReference>
<accession>A0A0D8BB19</accession>
<dbReference type="PATRIC" id="fig|1502723.3.peg.3992"/>
<proteinExistence type="predicted"/>
<dbReference type="GO" id="GO:0016787">
    <property type="term" value="F:hydrolase activity"/>
    <property type="evidence" value="ECO:0007669"/>
    <property type="project" value="UniProtKB-KW"/>
</dbReference>
<name>A0A0D8BB19_9ACTN</name>
<dbReference type="InterPro" id="IPR038461">
    <property type="entry name" value="Schlafen_AlbA_2_dom_sf"/>
</dbReference>
<keyword evidence="3" id="KW-0378">Hydrolase</keyword>
<dbReference type="InterPro" id="IPR011991">
    <property type="entry name" value="ArsR-like_HTH"/>
</dbReference>
<dbReference type="Gene3D" id="1.10.10.10">
    <property type="entry name" value="Winged helix-like DNA-binding domain superfamily/Winged helix DNA-binding domain"/>
    <property type="match status" value="1"/>
</dbReference>
<dbReference type="AlphaFoldDB" id="A0A0D8BB19"/>
<reference evidence="4" key="1">
    <citation type="submission" date="2015-02" db="EMBL/GenBank/DDBJ databases">
        <title>Draft Genome of Frankia sp. CpI1-S.</title>
        <authorList>
            <person name="Oshone R.T."/>
            <person name="Ngom M."/>
            <person name="Ghodhbane-Gtari F."/>
            <person name="Gtari M."/>
            <person name="Morris K."/>
            <person name="Thomas K."/>
            <person name="Sen A."/>
            <person name="Tisa L.S."/>
        </authorList>
    </citation>
    <scope>NUCLEOTIDE SEQUENCE [LARGE SCALE GENOMIC DNA]</scope>
    <source>
        <strain evidence="4">CpI1-S</strain>
    </source>
</reference>
<feature type="domain" description="Schlafen AlbA-2" evidence="2">
    <location>
        <begin position="20"/>
        <end position="133"/>
    </location>
</feature>
<dbReference type="CDD" id="cd00090">
    <property type="entry name" value="HTH_ARSR"/>
    <property type="match status" value="1"/>
</dbReference>
<dbReference type="Gene3D" id="3.30.950.30">
    <property type="entry name" value="Schlafen, AAA domain"/>
    <property type="match status" value="1"/>
</dbReference>
<reference evidence="3 4" key="2">
    <citation type="journal article" date="2016" name="Genome Announc.">
        <title>Permanent Draft Genome Sequences for Two Variants of Frankia sp. Strain CpI1, the First Frankia Strain Isolated from Root Nodules of Comptonia peregrina.</title>
        <authorList>
            <person name="Oshone R."/>
            <person name="Hurst S.G.IV."/>
            <person name="Abebe-Akele F."/>
            <person name="Simpson S."/>
            <person name="Morris K."/>
            <person name="Thomas W.K."/>
            <person name="Tisa L.S."/>
        </authorList>
    </citation>
    <scope>NUCLEOTIDE SEQUENCE [LARGE SCALE GENOMIC DNA]</scope>
    <source>
        <strain evidence="4">CpI1-S</strain>
    </source>
</reference>
<dbReference type="Pfam" id="PF13749">
    <property type="entry name" value="HATPase_c_4"/>
    <property type="match status" value="1"/>
</dbReference>
<dbReference type="InterPro" id="IPR036388">
    <property type="entry name" value="WH-like_DNA-bd_sf"/>
</dbReference>
<dbReference type="GO" id="GO:0003678">
    <property type="term" value="F:DNA helicase activity"/>
    <property type="evidence" value="ECO:0007669"/>
    <property type="project" value="UniProtKB-EC"/>
</dbReference>
<dbReference type="PANTHER" id="PTHR30595">
    <property type="entry name" value="GLPR-RELATED TRANSCRIPTIONAL REPRESSOR"/>
    <property type="match status" value="1"/>
</dbReference>
<keyword evidence="4" id="KW-1185">Reference proteome</keyword>
<dbReference type="InterPro" id="IPR002831">
    <property type="entry name" value="Tscrpt_reg_TrmB_N"/>
</dbReference>
<evidence type="ECO:0000313" key="3">
    <source>
        <dbReference type="EMBL" id="KJE21463.1"/>
    </source>
</evidence>
<dbReference type="EC" id="3.6.4.12" evidence="3"/>
<dbReference type="Pfam" id="PF04326">
    <property type="entry name" value="SLFN_AlbA_2"/>
    <property type="match status" value="1"/>
</dbReference>
<comment type="caution">
    <text evidence="3">The sequence shown here is derived from an EMBL/GenBank/DDBJ whole genome shotgun (WGS) entry which is preliminary data.</text>
</comment>
<dbReference type="Proteomes" id="UP000032545">
    <property type="component" value="Unassembled WGS sequence"/>
</dbReference>
<evidence type="ECO:0000259" key="2">
    <source>
        <dbReference type="Pfam" id="PF04326"/>
    </source>
</evidence>
<dbReference type="Pfam" id="PF01978">
    <property type="entry name" value="TrmB"/>
    <property type="match status" value="1"/>
</dbReference>
<dbReference type="InterPro" id="IPR036390">
    <property type="entry name" value="WH_DNA-bd_sf"/>
</dbReference>
<dbReference type="PANTHER" id="PTHR30595:SF6">
    <property type="entry name" value="SCHLAFEN ALBA-2 DOMAIN-CONTAINING PROTEIN"/>
    <property type="match status" value="1"/>
</dbReference>
<gene>
    <name evidence="3" type="ORF">FF36_04273</name>
</gene>
<protein>
    <submittedName>
        <fullName evidence="3">Putative transcriptional regulator with HTH domain</fullName>
        <ecNumber evidence="3">3.6.4.12</ecNumber>
    </submittedName>
</protein>
<evidence type="ECO:0000259" key="1">
    <source>
        <dbReference type="Pfam" id="PF01978"/>
    </source>
</evidence>
<evidence type="ECO:0000313" key="4">
    <source>
        <dbReference type="Proteomes" id="UP000032545"/>
    </source>
</evidence>
<dbReference type="EMBL" id="JYFN01000037">
    <property type="protein sequence ID" value="KJE21463.1"/>
    <property type="molecule type" value="Genomic_DNA"/>
</dbReference>
<dbReference type="InterPro" id="IPR038475">
    <property type="entry name" value="RecG_C_sf"/>
</dbReference>
<dbReference type="Gene3D" id="3.30.565.60">
    <property type="match status" value="1"/>
</dbReference>
<organism evidence="3 4">
    <name type="scientific">Frankia torreyi</name>
    <dbReference type="NCBI Taxonomy" id="1856"/>
    <lineage>
        <taxon>Bacteria</taxon>
        <taxon>Bacillati</taxon>
        <taxon>Actinomycetota</taxon>
        <taxon>Actinomycetes</taxon>
        <taxon>Frankiales</taxon>
        <taxon>Frankiaceae</taxon>
        <taxon>Frankia</taxon>
    </lineage>
</organism>
<dbReference type="SUPFAM" id="SSF46785">
    <property type="entry name" value="Winged helix' DNA-binding domain"/>
    <property type="match status" value="1"/>
</dbReference>